<gene>
    <name evidence="2" type="ORF">BpHYR1_050775</name>
</gene>
<proteinExistence type="predicted"/>
<evidence type="ECO:0000313" key="3">
    <source>
        <dbReference type="Proteomes" id="UP000276133"/>
    </source>
</evidence>
<protein>
    <submittedName>
        <fullName evidence="2">Uncharacterized protein</fullName>
    </submittedName>
</protein>
<name>A0A3M7P9K4_BRAPC</name>
<comment type="caution">
    <text evidence="2">The sequence shown here is derived from an EMBL/GenBank/DDBJ whole genome shotgun (WGS) entry which is preliminary data.</text>
</comment>
<sequence length="72" mass="8382">MWHPKNQKRPSDLPEQNTQDETIHKSLKIEKIDEKANALCDHELIANEIIDFTANQETPNHAIFQTLIDTIF</sequence>
<reference evidence="2 3" key="1">
    <citation type="journal article" date="2018" name="Sci. Rep.">
        <title>Genomic signatures of local adaptation to the degree of environmental predictability in rotifers.</title>
        <authorList>
            <person name="Franch-Gras L."/>
            <person name="Hahn C."/>
            <person name="Garcia-Roger E.M."/>
            <person name="Carmona M.J."/>
            <person name="Serra M."/>
            <person name="Gomez A."/>
        </authorList>
    </citation>
    <scope>NUCLEOTIDE SEQUENCE [LARGE SCALE GENOMIC DNA]</scope>
    <source>
        <strain evidence="2">HYR1</strain>
    </source>
</reference>
<dbReference type="EMBL" id="REGN01012348">
    <property type="protein sequence ID" value="RMZ95732.1"/>
    <property type="molecule type" value="Genomic_DNA"/>
</dbReference>
<organism evidence="2 3">
    <name type="scientific">Brachionus plicatilis</name>
    <name type="common">Marine rotifer</name>
    <name type="synonym">Brachionus muelleri</name>
    <dbReference type="NCBI Taxonomy" id="10195"/>
    <lineage>
        <taxon>Eukaryota</taxon>
        <taxon>Metazoa</taxon>
        <taxon>Spiralia</taxon>
        <taxon>Gnathifera</taxon>
        <taxon>Rotifera</taxon>
        <taxon>Eurotatoria</taxon>
        <taxon>Monogononta</taxon>
        <taxon>Pseudotrocha</taxon>
        <taxon>Ploima</taxon>
        <taxon>Brachionidae</taxon>
        <taxon>Brachionus</taxon>
    </lineage>
</organism>
<dbReference type="Proteomes" id="UP000276133">
    <property type="component" value="Unassembled WGS sequence"/>
</dbReference>
<evidence type="ECO:0000313" key="2">
    <source>
        <dbReference type="EMBL" id="RMZ95732.1"/>
    </source>
</evidence>
<dbReference type="AlphaFoldDB" id="A0A3M7P9K4"/>
<feature type="region of interest" description="Disordered" evidence="1">
    <location>
        <begin position="1"/>
        <end position="22"/>
    </location>
</feature>
<evidence type="ECO:0000256" key="1">
    <source>
        <dbReference type="SAM" id="MobiDB-lite"/>
    </source>
</evidence>
<keyword evidence="3" id="KW-1185">Reference proteome</keyword>
<accession>A0A3M7P9K4</accession>